<evidence type="ECO:0000256" key="5">
    <source>
        <dbReference type="ARBA" id="ARBA00022692"/>
    </source>
</evidence>
<evidence type="ECO:0000256" key="3">
    <source>
        <dbReference type="ARBA" id="ARBA00022448"/>
    </source>
</evidence>
<gene>
    <name evidence="9" type="ORF">C8E02_1457</name>
</gene>
<dbReference type="Pfam" id="PF03591">
    <property type="entry name" value="AzlC"/>
    <property type="match status" value="1"/>
</dbReference>
<proteinExistence type="inferred from homology"/>
<comment type="subcellular location">
    <subcellularLocation>
        <location evidence="1">Cell membrane</location>
        <topology evidence="1">Multi-pass membrane protein</topology>
    </subcellularLocation>
</comment>
<feature type="transmembrane region" description="Helical" evidence="8">
    <location>
        <begin position="161"/>
        <end position="180"/>
    </location>
</feature>
<keyword evidence="7 8" id="KW-0472">Membrane</keyword>
<evidence type="ECO:0000256" key="4">
    <source>
        <dbReference type="ARBA" id="ARBA00022475"/>
    </source>
</evidence>
<dbReference type="InterPro" id="IPR011606">
    <property type="entry name" value="Brnchd-chn_aa_trnsp_permease"/>
</dbReference>
<evidence type="ECO:0000256" key="6">
    <source>
        <dbReference type="ARBA" id="ARBA00022989"/>
    </source>
</evidence>
<keyword evidence="6 8" id="KW-1133">Transmembrane helix</keyword>
<comment type="similarity">
    <text evidence="2">Belongs to the AzlC family.</text>
</comment>
<evidence type="ECO:0000256" key="7">
    <source>
        <dbReference type="ARBA" id="ARBA00023136"/>
    </source>
</evidence>
<reference evidence="9 10" key="1">
    <citation type="submission" date="2018-10" db="EMBL/GenBank/DDBJ databases">
        <title>Genomic Encyclopedia of Type Strains, Phase IV (KMG-IV): sequencing the most valuable type-strain genomes for metagenomic binning, comparative biology and taxonomic classification.</title>
        <authorList>
            <person name="Goeker M."/>
        </authorList>
    </citation>
    <scope>NUCLEOTIDE SEQUENCE [LARGE SCALE GENOMIC DNA]</scope>
    <source>
        <strain evidence="9 10">DSM 3303</strain>
    </source>
</reference>
<feature type="transmembrane region" description="Helical" evidence="8">
    <location>
        <begin position="131"/>
        <end position="155"/>
    </location>
</feature>
<keyword evidence="4" id="KW-1003">Cell membrane</keyword>
<dbReference type="PANTHER" id="PTHR34979:SF1">
    <property type="entry name" value="INNER MEMBRANE PROTEIN YGAZ"/>
    <property type="match status" value="1"/>
</dbReference>
<dbReference type="EMBL" id="RBID01000013">
    <property type="protein sequence ID" value="RKQ60113.1"/>
    <property type="molecule type" value="Genomic_DNA"/>
</dbReference>
<feature type="transmembrane region" description="Helical" evidence="8">
    <location>
        <begin position="209"/>
        <end position="229"/>
    </location>
</feature>
<dbReference type="GO" id="GO:1903785">
    <property type="term" value="P:L-valine transmembrane transport"/>
    <property type="evidence" value="ECO:0007669"/>
    <property type="project" value="TreeGrafter"/>
</dbReference>
<evidence type="ECO:0000313" key="10">
    <source>
        <dbReference type="Proteomes" id="UP000279384"/>
    </source>
</evidence>
<accession>A0A495BG82</accession>
<dbReference type="PANTHER" id="PTHR34979">
    <property type="entry name" value="INNER MEMBRANE PROTEIN YGAZ"/>
    <property type="match status" value="1"/>
</dbReference>
<dbReference type="Proteomes" id="UP000279384">
    <property type="component" value="Unassembled WGS sequence"/>
</dbReference>
<evidence type="ECO:0000313" key="9">
    <source>
        <dbReference type="EMBL" id="RKQ60113.1"/>
    </source>
</evidence>
<comment type="caution">
    <text evidence="9">The sequence shown here is derived from an EMBL/GenBank/DDBJ whole genome shotgun (WGS) entry which is preliminary data.</text>
</comment>
<feature type="transmembrane region" description="Helical" evidence="8">
    <location>
        <begin position="187"/>
        <end position="203"/>
    </location>
</feature>
<evidence type="ECO:0000256" key="1">
    <source>
        <dbReference type="ARBA" id="ARBA00004651"/>
    </source>
</evidence>
<evidence type="ECO:0000256" key="8">
    <source>
        <dbReference type="SAM" id="Phobius"/>
    </source>
</evidence>
<keyword evidence="3" id="KW-0813">Transport</keyword>
<feature type="transmembrane region" description="Helical" evidence="8">
    <location>
        <begin position="57"/>
        <end position="81"/>
    </location>
</feature>
<feature type="transmembrane region" description="Helical" evidence="8">
    <location>
        <begin position="21"/>
        <end position="51"/>
    </location>
</feature>
<dbReference type="RefSeq" id="WP_120810244.1">
    <property type="nucleotide sequence ID" value="NZ_RBID01000013.1"/>
</dbReference>
<dbReference type="AlphaFoldDB" id="A0A495BG82"/>
<name>A0A495BG82_VOGIN</name>
<keyword evidence="5 8" id="KW-0812">Transmembrane</keyword>
<protein>
    <submittedName>
        <fullName evidence="9">4-azaleucine resistance transporter AzlC</fullName>
    </submittedName>
</protein>
<evidence type="ECO:0000256" key="2">
    <source>
        <dbReference type="ARBA" id="ARBA00010735"/>
    </source>
</evidence>
<sequence length="240" mass="25595">MSQRFPPLLAGARDSLPMLVGAAPFGVIFGTLAIASGIPAWATLALSALVFAGSSQFIAVSLIGSGTALPVIWLTTFVVNLRHALYSATLLPYARHLPARWRWSLAFWLTDETFAVVEHQLRQQDNEFDGAWYWLGSSLAMYGNWQLWTIIGVLLGQSVPGLADLGLDFAMVATFAAIVAPQLKKRPVLVAALLAGVVALLARELPFKLGLMLAALAGVAGGVLAERLAAIGKPEMKETT</sequence>
<organism evidence="9 10">
    <name type="scientific">Vogesella indigofera</name>
    <name type="common">Pseudomonas indigofera</name>
    <dbReference type="NCBI Taxonomy" id="45465"/>
    <lineage>
        <taxon>Bacteria</taxon>
        <taxon>Pseudomonadati</taxon>
        <taxon>Pseudomonadota</taxon>
        <taxon>Betaproteobacteria</taxon>
        <taxon>Neisseriales</taxon>
        <taxon>Chromobacteriaceae</taxon>
        <taxon>Vogesella</taxon>
    </lineage>
</organism>
<dbReference type="GO" id="GO:0005886">
    <property type="term" value="C:plasma membrane"/>
    <property type="evidence" value="ECO:0007669"/>
    <property type="project" value="UniProtKB-SubCell"/>
</dbReference>